<feature type="domain" description="Thioredoxin" evidence="6">
    <location>
        <begin position="73"/>
        <end position="215"/>
    </location>
</feature>
<keyword evidence="5" id="KW-1133">Transmembrane helix</keyword>
<dbReference type="GO" id="GO:0016853">
    <property type="term" value="F:isomerase activity"/>
    <property type="evidence" value="ECO:0007669"/>
    <property type="project" value="UniProtKB-KW"/>
</dbReference>
<evidence type="ECO:0000313" key="7">
    <source>
        <dbReference type="EMBL" id="RIA56320.1"/>
    </source>
</evidence>
<dbReference type="Pfam" id="PF00578">
    <property type="entry name" value="AhpC-TSA"/>
    <property type="match status" value="1"/>
</dbReference>
<dbReference type="Gene3D" id="3.40.30.10">
    <property type="entry name" value="Glutaredoxin"/>
    <property type="match status" value="1"/>
</dbReference>
<dbReference type="InterPro" id="IPR013766">
    <property type="entry name" value="Thioredoxin_domain"/>
</dbReference>
<keyword evidence="4" id="KW-0676">Redox-active center</keyword>
<dbReference type="PROSITE" id="PS51352">
    <property type="entry name" value="THIOREDOXIN_2"/>
    <property type="match status" value="1"/>
</dbReference>
<dbReference type="AlphaFoldDB" id="A0A397Q480"/>
<keyword evidence="3" id="KW-1015">Disulfide bond</keyword>
<keyword evidence="8" id="KW-1185">Reference proteome</keyword>
<keyword evidence="7" id="KW-0413">Isomerase</keyword>
<dbReference type="GO" id="GO:0016209">
    <property type="term" value="F:antioxidant activity"/>
    <property type="evidence" value="ECO:0007669"/>
    <property type="project" value="InterPro"/>
</dbReference>
<dbReference type="InterPro" id="IPR036249">
    <property type="entry name" value="Thioredoxin-like_sf"/>
</dbReference>
<evidence type="ECO:0000256" key="2">
    <source>
        <dbReference type="ARBA" id="ARBA00022748"/>
    </source>
</evidence>
<evidence type="ECO:0000256" key="3">
    <source>
        <dbReference type="ARBA" id="ARBA00023157"/>
    </source>
</evidence>
<dbReference type="PROSITE" id="PS00194">
    <property type="entry name" value="THIOREDOXIN_1"/>
    <property type="match status" value="1"/>
</dbReference>
<dbReference type="InterPro" id="IPR050553">
    <property type="entry name" value="Thioredoxin_ResA/DsbE_sf"/>
</dbReference>
<proteinExistence type="predicted"/>
<evidence type="ECO:0000256" key="1">
    <source>
        <dbReference type="ARBA" id="ARBA00004196"/>
    </source>
</evidence>
<accession>A0A397Q480</accession>
<dbReference type="PANTHER" id="PTHR42852:SF6">
    <property type="entry name" value="THIOL:DISULFIDE INTERCHANGE PROTEIN DSBE"/>
    <property type="match status" value="1"/>
</dbReference>
<keyword evidence="5" id="KW-0812">Transmembrane</keyword>
<gene>
    <name evidence="7" type="ORF">BXY53_1423</name>
</gene>
<dbReference type="Proteomes" id="UP000266273">
    <property type="component" value="Unassembled WGS sequence"/>
</dbReference>
<dbReference type="EMBL" id="QXDF01000001">
    <property type="protein sequence ID" value="RIA56320.1"/>
    <property type="molecule type" value="Genomic_DNA"/>
</dbReference>
<dbReference type="GO" id="GO:0017004">
    <property type="term" value="P:cytochrome complex assembly"/>
    <property type="evidence" value="ECO:0007669"/>
    <property type="project" value="UniProtKB-KW"/>
</dbReference>
<dbReference type="InterPro" id="IPR000866">
    <property type="entry name" value="AhpC/TSA"/>
</dbReference>
<comment type="subcellular location">
    <subcellularLocation>
        <location evidence="1">Cell envelope</location>
    </subcellularLocation>
</comment>
<keyword evidence="2" id="KW-0201">Cytochrome c-type biogenesis</keyword>
<reference evidence="7 8" key="1">
    <citation type="submission" date="2018-08" db="EMBL/GenBank/DDBJ databases">
        <title>Genomic Encyclopedia of Archaeal and Bacterial Type Strains, Phase II (KMG-II): from individual species to whole genera.</title>
        <authorList>
            <person name="Goeker M."/>
        </authorList>
    </citation>
    <scope>NUCLEOTIDE SEQUENCE [LARGE SCALE GENOMIC DNA]</scope>
    <source>
        <strain evidence="7 8">DSM 5002</strain>
    </source>
</reference>
<protein>
    <submittedName>
        <fullName evidence="7">Thiol-disulfide isomerase/thioredoxin</fullName>
    </submittedName>
</protein>
<feature type="transmembrane region" description="Helical" evidence="5">
    <location>
        <begin position="12"/>
        <end position="33"/>
    </location>
</feature>
<dbReference type="CDD" id="cd02966">
    <property type="entry name" value="TlpA_like_family"/>
    <property type="match status" value="1"/>
</dbReference>
<evidence type="ECO:0000313" key="8">
    <source>
        <dbReference type="Proteomes" id="UP000266273"/>
    </source>
</evidence>
<name>A0A397Q480_9HYPH</name>
<evidence type="ECO:0000259" key="6">
    <source>
        <dbReference type="PROSITE" id="PS51352"/>
    </source>
</evidence>
<dbReference type="InterPro" id="IPR017937">
    <property type="entry name" value="Thioredoxin_CS"/>
</dbReference>
<evidence type="ECO:0000256" key="5">
    <source>
        <dbReference type="SAM" id="Phobius"/>
    </source>
</evidence>
<dbReference type="SUPFAM" id="SSF52833">
    <property type="entry name" value="Thioredoxin-like"/>
    <property type="match status" value="1"/>
</dbReference>
<keyword evidence="5" id="KW-0472">Membrane</keyword>
<dbReference type="GO" id="GO:0015036">
    <property type="term" value="F:disulfide oxidoreductase activity"/>
    <property type="evidence" value="ECO:0007669"/>
    <property type="project" value="UniProtKB-ARBA"/>
</dbReference>
<comment type="caution">
    <text evidence="7">The sequence shown here is derived from an EMBL/GenBank/DDBJ whole genome shotgun (WGS) entry which is preliminary data.</text>
</comment>
<dbReference type="GO" id="GO:0030313">
    <property type="term" value="C:cell envelope"/>
    <property type="evidence" value="ECO:0007669"/>
    <property type="project" value="UniProtKB-SubCell"/>
</dbReference>
<sequence>MNGKSANKTPRGPGFTTYIAGMALAAIAGFAAAEFMVTPVQQPVTVAQQPTSSAGHAAQAAQKDTGLDKLVVHGAPREVPEFSFIDGEGETRTLADWRGKLLLVNIWATWCAPCKEEMPSLDRLEAKLGGENFAVLPISVDRGGLKKPRGFLDEIGADNLPLLLDETARLNFKLEVMGLPATLIIDEQGREIARMIGPAEWDSPEAIARLRQFMAAEG</sequence>
<organism evidence="7 8">
    <name type="scientific">Dichotomicrobium thermohalophilum</name>
    <dbReference type="NCBI Taxonomy" id="933063"/>
    <lineage>
        <taxon>Bacteria</taxon>
        <taxon>Pseudomonadati</taxon>
        <taxon>Pseudomonadota</taxon>
        <taxon>Alphaproteobacteria</taxon>
        <taxon>Hyphomicrobiales</taxon>
        <taxon>Hyphomicrobiaceae</taxon>
        <taxon>Dichotomicrobium</taxon>
    </lineage>
</organism>
<evidence type="ECO:0000256" key="4">
    <source>
        <dbReference type="ARBA" id="ARBA00023284"/>
    </source>
</evidence>
<dbReference type="PANTHER" id="PTHR42852">
    <property type="entry name" value="THIOL:DISULFIDE INTERCHANGE PROTEIN DSBE"/>
    <property type="match status" value="1"/>
</dbReference>